<protein>
    <submittedName>
        <fullName evidence="1">Uncharacterized protein</fullName>
    </submittedName>
</protein>
<feature type="non-terminal residue" evidence="1">
    <location>
        <position position="1"/>
    </location>
</feature>
<evidence type="ECO:0000313" key="2">
    <source>
        <dbReference type="Proteomes" id="UP000257109"/>
    </source>
</evidence>
<organism evidence="1 2">
    <name type="scientific">Mucuna pruriens</name>
    <name type="common">Velvet bean</name>
    <name type="synonym">Dolichos pruriens</name>
    <dbReference type="NCBI Taxonomy" id="157652"/>
    <lineage>
        <taxon>Eukaryota</taxon>
        <taxon>Viridiplantae</taxon>
        <taxon>Streptophyta</taxon>
        <taxon>Embryophyta</taxon>
        <taxon>Tracheophyta</taxon>
        <taxon>Spermatophyta</taxon>
        <taxon>Magnoliopsida</taxon>
        <taxon>eudicotyledons</taxon>
        <taxon>Gunneridae</taxon>
        <taxon>Pentapetalae</taxon>
        <taxon>rosids</taxon>
        <taxon>fabids</taxon>
        <taxon>Fabales</taxon>
        <taxon>Fabaceae</taxon>
        <taxon>Papilionoideae</taxon>
        <taxon>50 kb inversion clade</taxon>
        <taxon>NPAAA clade</taxon>
        <taxon>indigoferoid/millettioid clade</taxon>
        <taxon>Phaseoleae</taxon>
        <taxon>Mucuna</taxon>
    </lineage>
</organism>
<dbReference type="AlphaFoldDB" id="A0A371GCI4"/>
<keyword evidence="2" id="KW-1185">Reference proteome</keyword>
<dbReference type="Proteomes" id="UP000257109">
    <property type="component" value="Unassembled WGS sequence"/>
</dbReference>
<sequence>LIISLKWKTMITLTLGAKGALELFCEWGLNKCRGDNPRLCKWYLDILIFLILLGVQKFNCVAISGATDLQIEILYHYSCHMAREMSMFQDLRPKFGSWRQNNLYKINLNDLTNQSKWKQVKRYFKSKNNVSTSRPMEQLHIDLLDPTRTASMSGK</sequence>
<name>A0A371GCI4_MUCPR</name>
<gene>
    <name evidence="1" type="ORF">CR513_30149</name>
</gene>
<reference evidence="1" key="1">
    <citation type="submission" date="2018-05" db="EMBL/GenBank/DDBJ databases">
        <title>Draft genome of Mucuna pruriens seed.</title>
        <authorList>
            <person name="Nnadi N.E."/>
            <person name="Vos R."/>
            <person name="Hasami M.H."/>
            <person name="Devisetty U.K."/>
            <person name="Aguiy J.C."/>
        </authorList>
    </citation>
    <scope>NUCLEOTIDE SEQUENCE [LARGE SCALE GENOMIC DNA]</scope>
    <source>
        <strain evidence="1">JCA_2017</strain>
    </source>
</reference>
<comment type="caution">
    <text evidence="1">The sequence shown here is derived from an EMBL/GenBank/DDBJ whole genome shotgun (WGS) entry which is preliminary data.</text>
</comment>
<dbReference type="OrthoDB" id="1716327at2759"/>
<accession>A0A371GCI4</accession>
<evidence type="ECO:0000313" key="1">
    <source>
        <dbReference type="EMBL" id="RDX88278.1"/>
    </source>
</evidence>
<proteinExistence type="predicted"/>
<dbReference type="EMBL" id="QJKJ01005993">
    <property type="protein sequence ID" value="RDX88278.1"/>
    <property type="molecule type" value="Genomic_DNA"/>
</dbReference>